<dbReference type="Gene3D" id="1.50.10.20">
    <property type="match status" value="1"/>
</dbReference>
<evidence type="ECO:0000256" key="1">
    <source>
        <dbReference type="SAM" id="SignalP"/>
    </source>
</evidence>
<evidence type="ECO:0000313" key="3">
    <source>
        <dbReference type="Proteomes" id="UP000199518"/>
    </source>
</evidence>
<dbReference type="Proteomes" id="UP000199518">
    <property type="component" value="Unassembled WGS sequence"/>
</dbReference>
<evidence type="ECO:0000313" key="2">
    <source>
        <dbReference type="EMBL" id="SFH53803.1"/>
    </source>
</evidence>
<dbReference type="InterPro" id="IPR011989">
    <property type="entry name" value="ARM-like"/>
</dbReference>
<dbReference type="InterPro" id="IPR016024">
    <property type="entry name" value="ARM-type_fold"/>
</dbReference>
<accession>A0A1I3AUW6</accession>
<dbReference type="EMBL" id="FOQD01000001">
    <property type="protein sequence ID" value="SFH53803.1"/>
    <property type="molecule type" value="Genomic_DNA"/>
</dbReference>
<dbReference type="RefSeq" id="WP_139228142.1">
    <property type="nucleotide sequence ID" value="NZ_FOQD01000001.1"/>
</dbReference>
<sequence length="577" mass="63460">MHRLLTSLFIVCLALGASTARAADAAALKASIAKGAKYLQSRISEAGQPFRPLMALALYKAGMPAETPEIKKEVDVILSCFTETAYLPRTDHVYEAGVHATLLADLDAVKYKPQLTLIAAYLKSTQLATGAWEYPPPRNRPGCKGDTSVTQYACLGLWAAERAGVEIDPQIWVNVLNWHITSQNADGGYVYLPKGLSEGPGGERSLLNMTVNALGSMHIALLQLDPNQMPLRQGESRPAATPGEQRKFGVLEEIKVAVPLETKSLKAPPASVATVRKTFSYLTANFAVENKETHFRTYYYYSLERMGALAGVRQIGEHDWFNECADFVIGQQSSEGSWQLEGVSPELDTAFCVLFLTRSTAKVLNRAKTPEFGEGTLAGGRGLPENLGEAKFDGRKLRGKDEAMQPLDQLFASLRNTGEIDLDQAQDQIVQQVQLGDRNLLIGQIDQIVKLASNTSPDVRKTALWAIGRSDRIDLGTLLIKGLDDPDLGVIIEARNALCWLSRKPAGFGEAEDPLLALPADPSEQQKRDAVAAWHRQLVINWGKWYLDHRPFDERGDRFEADLRARIQQLQGAVTRP</sequence>
<dbReference type="SUPFAM" id="SSF48239">
    <property type="entry name" value="Terpenoid cyclases/Protein prenyltransferases"/>
    <property type="match status" value="1"/>
</dbReference>
<dbReference type="STRING" id="1576369.SAMN05421753_10169"/>
<organism evidence="2 3">
    <name type="scientific">Planctomicrobium piriforme</name>
    <dbReference type="NCBI Taxonomy" id="1576369"/>
    <lineage>
        <taxon>Bacteria</taxon>
        <taxon>Pseudomonadati</taxon>
        <taxon>Planctomycetota</taxon>
        <taxon>Planctomycetia</taxon>
        <taxon>Planctomycetales</taxon>
        <taxon>Planctomycetaceae</taxon>
        <taxon>Planctomicrobium</taxon>
    </lineage>
</organism>
<feature type="signal peptide" evidence="1">
    <location>
        <begin position="1"/>
        <end position="22"/>
    </location>
</feature>
<dbReference type="Gene3D" id="1.25.10.10">
    <property type="entry name" value="Leucine-rich Repeat Variant"/>
    <property type="match status" value="1"/>
</dbReference>
<keyword evidence="1" id="KW-0732">Signal</keyword>
<dbReference type="OrthoDB" id="248095at2"/>
<name>A0A1I3AUW6_9PLAN</name>
<dbReference type="AlphaFoldDB" id="A0A1I3AUW6"/>
<evidence type="ECO:0008006" key="4">
    <source>
        <dbReference type="Google" id="ProtNLM"/>
    </source>
</evidence>
<keyword evidence="3" id="KW-1185">Reference proteome</keyword>
<feature type="chain" id="PRO_5011469936" description="HEAT repeat-containing protein" evidence="1">
    <location>
        <begin position="23"/>
        <end position="577"/>
    </location>
</feature>
<dbReference type="SUPFAM" id="SSF48371">
    <property type="entry name" value="ARM repeat"/>
    <property type="match status" value="1"/>
</dbReference>
<protein>
    <recommendedName>
        <fullName evidence="4">HEAT repeat-containing protein</fullName>
    </recommendedName>
</protein>
<proteinExistence type="predicted"/>
<gene>
    <name evidence="2" type="ORF">SAMN05421753_10169</name>
</gene>
<dbReference type="InterPro" id="IPR008930">
    <property type="entry name" value="Terpenoid_cyclase/PrenylTrfase"/>
</dbReference>
<reference evidence="3" key="1">
    <citation type="submission" date="2016-10" db="EMBL/GenBank/DDBJ databases">
        <authorList>
            <person name="Varghese N."/>
            <person name="Submissions S."/>
        </authorList>
    </citation>
    <scope>NUCLEOTIDE SEQUENCE [LARGE SCALE GENOMIC DNA]</scope>
    <source>
        <strain evidence="3">DSM 26348</strain>
    </source>
</reference>